<feature type="region of interest" description="Disordered" evidence="6">
    <location>
        <begin position="303"/>
        <end position="333"/>
    </location>
</feature>
<keyword evidence="9" id="KW-1185">Reference proteome</keyword>
<dbReference type="STRING" id="199890.A0A182PUD4"/>
<feature type="transmembrane region" description="Helical" evidence="7">
    <location>
        <begin position="266"/>
        <end position="285"/>
    </location>
</feature>
<keyword evidence="4 7" id="KW-1133">Transmembrane helix</keyword>
<name>A0A182PUD4_9DIPT</name>
<dbReference type="Gene3D" id="1.20.1250.20">
    <property type="entry name" value="MFS general substrate transporter like domains"/>
    <property type="match status" value="1"/>
</dbReference>
<dbReference type="GO" id="GO:0015459">
    <property type="term" value="F:potassium channel regulator activity"/>
    <property type="evidence" value="ECO:0007669"/>
    <property type="project" value="TreeGrafter"/>
</dbReference>
<protein>
    <recommendedName>
        <fullName evidence="10">UNC93-like protein</fullName>
    </recommendedName>
</protein>
<dbReference type="InterPro" id="IPR036259">
    <property type="entry name" value="MFS_trans_sf"/>
</dbReference>
<feature type="transmembrane region" description="Helical" evidence="7">
    <location>
        <begin position="55"/>
        <end position="77"/>
    </location>
</feature>
<dbReference type="VEuPathDB" id="VectorBase:AEPI010570"/>
<comment type="similarity">
    <text evidence="2">Belongs to the unc-93 family.</text>
</comment>
<dbReference type="GO" id="GO:0005886">
    <property type="term" value="C:plasma membrane"/>
    <property type="evidence" value="ECO:0007669"/>
    <property type="project" value="TreeGrafter"/>
</dbReference>
<evidence type="ECO:0000313" key="8">
    <source>
        <dbReference type="EnsemblMetazoa" id="AEPI010570-PA"/>
    </source>
</evidence>
<feature type="transmembrane region" description="Helical" evidence="7">
    <location>
        <begin position="116"/>
        <end position="136"/>
    </location>
</feature>
<keyword evidence="3 7" id="KW-0812">Transmembrane</keyword>
<evidence type="ECO:0000256" key="2">
    <source>
        <dbReference type="ARBA" id="ARBA00009172"/>
    </source>
</evidence>
<proteinExistence type="inferred from homology"/>
<evidence type="ECO:0000313" key="9">
    <source>
        <dbReference type="Proteomes" id="UP000075885"/>
    </source>
</evidence>
<dbReference type="PANTHER" id="PTHR19444">
    <property type="entry name" value="UNC-93 RELATED"/>
    <property type="match status" value="1"/>
</dbReference>
<evidence type="ECO:0000256" key="1">
    <source>
        <dbReference type="ARBA" id="ARBA00004141"/>
    </source>
</evidence>
<feature type="compositionally biased region" description="Basic and acidic residues" evidence="6">
    <location>
        <begin position="303"/>
        <end position="315"/>
    </location>
</feature>
<dbReference type="GO" id="GO:0006937">
    <property type="term" value="P:regulation of muscle contraction"/>
    <property type="evidence" value="ECO:0007669"/>
    <property type="project" value="TreeGrafter"/>
</dbReference>
<evidence type="ECO:0000256" key="3">
    <source>
        <dbReference type="ARBA" id="ARBA00022692"/>
    </source>
</evidence>
<accession>A0A182PUD4</accession>
<sequence>MSSGAHGVATIVDDFGNGTSSSHLDESNLESCGANFCVVETSNNANLQRPPDSEIFEISAIYLSCIIAAVVIIAVFLDPLSRYGERRRGSISATEISGMQLLSATFKQLKKANQQLLIPITVFIGMEQAFIGADFTQAYVSCALGIHQIGYVMICFGVVNAICSIIFGSAMKYIGRVVIIILGSIVHGACIIYLLYWRPHPDHQVIFFILSGLWGIGDAVWQTQINGLYGALFRRNKEAAFSNYRLWESVGFVVAYAYSTNLCARMKLYVLFGVLVSGMVGYTIVEIRQLKKEKRLKKLEEIPKQQQTEADRKVIEDDDEKDELEEDIVVTHL</sequence>
<feature type="transmembrane region" description="Helical" evidence="7">
    <location>
        <begin position="203"/>
        <end position="221"/>
    </location>
</feature>
<dbReference type="GO" id="GO:0055120">
    <property type="term" value="C:striated muscle dense body"/>
    <property type="evidence" value="ECO:0007669"/>
    <property type="project" value="TreeGrafter"/>
</dbReference>
<evidence type="ECO:0000256" key="6">
    <source>
        <dbReference type="SAM" id="MobiDB-lite"/>
    </source>
</evidence>
<dbReference type="Pfam" id="PF05978">
    <property type="entry name" value="UNC-93"/>
    <property type="match status" value="1"/>
</dbReference>
<comment type="subcellular location">
    <subcellularLocation>
        <location evidence="1">Membrane</location>
        <topology evidence="1">Multi-pass membrane protein</topology>
    </subcellularLocation>
</comment>
<keyword evidence="5 7" id="KW-0472">Membrane</keyword>
<dbReference type="EnsemblMetazoa" id="AEPI010570-RA">
    <property type="protein sequence ID" value="AEPI010570-PA"/>
    <property type="gene ID" value="AEPI010570"/>
</dbReference>
<dbReference type="Proteomes" id="UP000075885">
    <property type="component" value="Unassembled WGS sequence"/>
</dbReference>
<dbReference type="AlphaFoldDB" id="A0A182PUD4"/>
<feature type="transmembrane region" description="Helical" evidence="7">
    <location>
        <begin position="242"/>
        <end position="260"/>
    </location>
</feature>
<organism evidence="8 9">
    <name type="scientific">Anopheles epiroticus</name>
    <dbReference type="NCBI Taxonomy" id="199890"/>
    <lineage>
        <taxon>Eukaryota</taxon>
        <taxon>Metazoa</taxon>
        <taxon>Ecdysozoa</taxon>
        <taxon>Arthropoda</taxon>
        <taxon>Hexapoda</taxon>
        <taxon>Insecta</taxon>
        <taxon>Pterygota</taxon>
        <taxon>Neoptera</taxon>
        <taxon>Endopterygota</taxon>
        <taxon>Diptera</taxon>
        <taxon>Nematocera</taxon>
        <taxon>Culicoidea</taxon>
        <taxon>Culicidae</taxon>
        <taxon>Anophelinae</taxon>
        <taxon>Anopheles</taxon>
    </lineage>
</organism>
<reference evidence="8" key="2">
    <citation type="submission" date="2020-05" db="UniProtKB">
        <authorList>
            <consortium name="EnsemblMetazoa"/>
        </authorList>
    </citation>
    <scope>IDENTIFICATION</scope>
    <source>
        <strain evidence="8">Epiroticus2</strain>
    </source>
</reference>
<dbReference type="PANTHER" id="PTHR19444:SF13">
    <property type="entry name" value="PROTEIN UNC-93 HOMOLOG A"/>
    <property type="match status" value="1"/>
</dbReference>
<dbReference type="SUPFAM" id="SSF103473">
    <property type="entry name" value="MFS general substrate transporter"/>
    <property type="match status" value="1"/>
</dbReference>
<evidence type="ECO:0000256" key="7">
    <source>
        <dbReference type="SAM" id="Phobius"/>
    </source>
</evidence>
<reference evidence="9" key="1">
    <citation type="submission" date="2013-03" db="EMBL/GenBank/DDBJ databases">
        <title>The Genome Sequence of Anopheles epiroticus epiroticus2.</title>
        <authorList>
            <consortium name="The Broad Institute Genomics Platform"/>
            <person name="Neafsey D.E."/>
            <person name="Howell P."/>
            <person name="Walker B."/>
            <person name="Young S.K."/>
            <person name="Zeng Q."/>
            <person name="Gargeya S."/>
            <person name="Fitzgerald M."/>
            <person name="Haas B."/>
            <person name="Abouelleil A."/>
            <person name="Allen A.W."/>
            <person name="Alvarado L."/>
            <person name="Arachchi H.M."/>
            <person name="Berlin A.M."/>
            <person name="Chapman S.B."/>
            <person name="Gainer-Dewar J."/>
            <person name="Goldberg J."/>
            <person name="Griggs A."/>
            <person name="Gujja S."/>
            <person name="Hansen M."/>
            <person name="Howarth C."/>
            <person name="Imamovic A."/>
            <person name="Ireland A."/>
            <person name="Larimer J."/>
            <person name="McCowan C."/>
            <person name="Murphy C."/>
            <person name="Pearson M."/>
            <person name="Poon T.W."/>
            <person name="Priest M."/>
            <person name="Roberts A."/>
            <person name="Saif S."/>
            <person name="Shea T."/>
            <person name="Sisk P."/>
            <person name="Sykes S."/>
            <person name="Wortman J."/>
            <person name="Nusbaum C."/>
            <person name="Birren B."/>
        </authorList>
    </citation>
    <scope>NUCLEOTIDE SEQUENCE [LARGE SCALE GENOMIC DNA]</scope>
    <source>
        <strain evidence="9">Epiroticus2</strain>
    </source>
</reference>
<feature type="compositionally biased region" description="Acidic residues" evidence="6">
    <location>
        <begin position="316"/>
        <end position="333"/>
    </location>
</feature>
<dbReference type="InterPro" id="IPR010291">
    <property type="entry name" value="Ion_channel_UNC-93"/>
</dbReference>
<dbReference type="GO" id="GO:0043266">
    <property type="term" value="P:regulation of potassium ion transport"/>
    <property type="evidence" value="ECO:0007669"/>
    <property type="project" value="TreeGrafter"/>
</dbReference>
<evidence type="ECO:0008006" key="10">
    <source>
        <dbReference type="Google" id="ProtNLM"/>
    </source>
</evidence>
<dbReference type="InterPro" id="IPR051951">
    <property type="entry name" value="UNC-93_regulatory"/>
</dbReference>
<feature type="transmembrane region" description="Helical" evidence="7">
    <location>
        <begin position="148"/>
        <end position="170"/>
    </location>
</feature>
<feature type="transmembrane region" description="Helical" evidence="7">
    <location>
        <begin position="177"/>
        <end position="197"/>
    </location>
</feature>
<evidence type="ECO:0000256" key="5">
    <source>
        <dbReference type="ARBA" id="ARBA00023136"/>
    </source>
</evidence>
<evidence type="ECO:0000256" key="4">
    <source>
        <dbReference type="ARBA" id="ARBA00022989"/>
    </source>
</evidence>